<dbReference type="EMBL" id="FMIC01000002">
    <property type="protein sequence ID" value="SCL67222.1"/>
    <property type="molecule type" value="Genomic_DNA"/>
</dbReference>
<accession>A0A1C6VLV0</accession>
<dbReference type="EMBL" id="CP109071">
    <property type="protein sequence ID" value="WSA30577.1"/>
    <property type="molecule type" value="Genomic_DNA"/>
</dbReference>
<reference evidence="1 3" key="1">
    <citation type="submission" date="2016-06" db="EMBL/GenBank/DDBJ databases">
        <authorList>
            <person name="Kjaerup R.B."/>
            <person name="Dalgaard T.S."/>
            <person name="Juul-Madsen H.R."/>
        </authorList>
    </citation>
    <scope>NUCLEOTIDE SEQUENCE [LARGE SCALE GENOMIC DNA]</scope>
    <source>
        <strain evidence="1 3">DSM 43363</strain>
    </source>
</reference>
<organism evidence="1 3">
    <name type="scientific">Micromonospora peucetia</name>
    <dbReference type="NCBI Taxonomy" id="47871"/>
    <lineage>
        <taxon>Bacteria</taxon>
        <taxon>Bacillati</taxon>
        <taxon>Actinomycetota</taxon>
        <taxon>Actinomycetes</taxon>
        <taxon>Micromonosporales</taxon>
        <taxon>Micromonosporaceae</taxon>
        <taxon>Micromonospora</taxon>
    </lineage>
</organism>
<reference evidence="2 4" key="2">
    <citation type="submission" date="2022-10" db="EMBL/GenBank/DDBJ databases">
        <title>The complete genomes of actinobacterial strains from the NBC collection.</title>
        <authorList>
            <person name="Joergensen T.S."/>
            <person name="Alvarez Arevalo M."/>
            <person name="Sterndorff E.B."/>
            <person name="Faurdal D."/>
            <person name="Vuksanovic O."/>
            <person name="Mourched A.-S."/>
            <person name="Charusanti P."/>
            <person name="Shaw S."/>
            <person name="Blin K."/>
            <person name="Weber T."/>
        </authorList>
    </citation>
    <scope>NUCLEOTIDE SEQUENCE [LARGE SCALE GENOMIC DNA]</scope>
    <source>
        <strain evidence="2 4">NBC 01809</strain>
    </source>
</reference>
<name>A0A1C6VLV0_9ACTN</name>
<dbReference type="Proteomes" id="UP001334804">
    <property type="component" value="Chromosome"/>
</dbReference>
<protein>
    <submittedName>
        <fullName evidence="1">Uncharacterized protein</fullName>
    </submittedName>
</protein>
<gene>
    <name evidence="1" type="ORF">GA0070608_3460</name>
    <name evidence="2" type="ORF">OIE14_20625</name>
</gene>
<dbReference type="AlphaFoldDB" id="A0A1C6VLV0"/>
<evidence type="ECO:0000313" key="1">
    <source>
        <dbReference type="EMBL" id="SCL67222.1"/>
    </source>
</evidence>
<proteinExistence type="predicted"/>
<evidence type="ECO:0000313" key="3">
    <source>
        <dbReference type="Proteomes" id="UP000199343"/>
    </source>
</evidence>
<dbReference type="OrthoDB" id="5165625at2"/>
<evidence type="ECO:0000313" key="2">
    <source>
        <dbReference type="EMBL" id="WSA30577.1"/>
    </source>
</evidence>
<sequence length="578" mass="62247">MEEAAGPPEMPPGFTQVGAVTKVTGKLKDHVTITLPIPAGVDDQQVPNLRVMRHDGTSWGAMPPQHVDLKQRLVKVTTSEFSLWGLSRWDVEQAVADFLAGARNTLSSGGWWILGSVGKFAVNPPITECRYPALTLQLDTSQFVDEAFLCPKFVMEDKERHTYRLHVSNLRGFPVMLRLPTGVKPHSVTPQAANPVTQLMVQVGQERGLAVLPGGGELVLDVNALDLPKGARIAGALDLTGVIMDTGVAIFRVVTGYEWNDRVIEAIGKTQEFADAVACVMDQSERIAKQFHSIGAAKLAWEFTYAASGCMSTKLIVAAASVYAKFNYEAYNYDEVLQKALRATVARVVTLIENAPAVTQIAATMLAARSGKTTFGLGIELEDPAVSNLYKALPTPGDGGFRRTQGASVGPANGGQLTLVGTPCMVEGQPQPWAAWTQGAAYARYDRGAIGTSVQVAYVRAEHKKTVQALFTNLAGNTAKCDQRKDGNIIVLENHDGRQFGGLTDYRVGQAGWENSEYMPYGVVAAYDPTKGVVVHISMSADPYSGVDLDDIKKGLEAALDYAANKLDVSLGTTYTLR</sequence>
<evidence type="ECO:0000313" key="4">
    <source>
        <dbReference type="Proteomes" id="UP001334804"/>
    </source>
</evidence>
<keyword evidence="4" id="KW-1185">Reference proteome</keyword>
<dbReference type="Proteomes" id="UP000199343">
    <property type="component" value="Unassembled WGS sequence"/>
</dbReference>
<dbReference type="RefSeq" id="WP_141719482.1">
    <property type="nucleotide sequence ID" value="NZ_CP109071.1"/>
</dbReference>